<gene>
    <name evidence="17" type="primary">ribD</name>
    <name evidence="17" type="ORF">GWI72_07875</name>
</gene>
<dbReference type="InterPro" id="IPR002734">
    <property type="entry name" value="RibDG_C"/>
</dbReference>
<evidence type="ECO:0000256" key="1">
    <source>
        <dbReference type="ARBA" id="ARBA00002151"/>
    </source>
</evidence>
<evidence type="ECO:0000256" key="6">
    <source>
        <dbReference type="ARBA" id="ARBA00022619"/>
    </source>
</evidence>
<comment type="catalytic activity">
    <reaction evidence="12">
        <text>5-amino-6-(5-phospho-D-ribitylamino)uracil + NADP(+) = 5-amino-6-(5-phospho-D-ribosylamino)uracil + NADPH + H(+)</text>
        <dbReference type="Rhea" id="RHEA:17845"/>
        <dbReference type="ChEBI" id="CHEBI:15378"/>
        <dbReference type="ChEBI" id="CHEBI:57783"/>
        <dbReference type="ChEBI" id="CHEBI:58349"/>
        <dbReference type="ChEBI" id="CHEBI:58421"/>
        <dbReference type="ChEBI" id="CHEBI:58453"/>
        <dbReference type="EC" id="1.1.1.193"/>
    </reaction>
</comment>
<dbReference type="GO" id="GO:0008835">
    <property type="term" value="F:diaminohydroxyphosphoribosylaminopyrimidine deaminase activity"/>
    <property type="evidence" value="ECO:0007669"/>
    <property type="project" value="UniProtKB-EC"/>
</dbReference>
<evidence type="ECO:0000256" key="7">
    <source>
        <dbReference type="ARBA" id="ARBA00022723"/>
    </source>
</evidence>
<dbReference type="Pfam" id="PF00383">
    <property type="entry name" value="dCMP_cyt_deam_1"/>
    <property type="match status" value="1"/>
</dbReference>
<dbReference type="Pfam" id="PF01872">
    <property type="entry name" value="RibD_C"/>
    <property type="match status" value="1"/>
</dbReference>
<dbReference type="PROSITE" id="PS51747">
    <property type="entry name" value="CYT_DCMP_DEAMINASES_2"/>
    <property type="match status" value="1"/>
</dbReference>
<evidence type="ECO:0000256" key="9">
    <source>
        <dbReference type="ARBA" id="ARBA00022857"/>
    </source>
</evidence>
<dbReference type="InterPro" id="IPR002125">
    <property type="entry name" value="CMP_dCMP_dom"/>
</dbReference>
<dbReference type="InterPro" id="IPR050765">
    <property type="entry name" value="Riboflavin_Biosynth_HTPR"/>
</dbReference>
<dbReference type="EMBL" id="JAABLQ010000001">
    <property type="protein sequence ID" value="NBN78179.1"/>
    <property type="molecule type" value="Genomic_DNA"/>
</dbReference>
<reference evidence="18" key="1">
    <citation type="submission" date="2020-01" db="EMBL/GenBank/DDBJ databases">
        <authorList>
            <person name="Fang Y."/>
            <person name="Sun R."/>
            <person name="Nie L."/>
            <person name="He J."/>
            <person name="Hao L."/>
            <person name="Wang L."/>
            <person name="Su S."/>
            <person name="Lv E."/>
            <person name="Zhang Z."/>
            <person name="Xie R."/>
            <person name="Liu H."/>
        </authorList>
    </citation>
    <scope>NUCLEOTIDE SEQUENCE [LARGE SCALE GENOMIC DNA]</scope>
    <source>
        <strain evidence="18">XCT-53</strain>
    </source>
</reference>
<dbReference type="NCBIfam" id="TIGR00326">
    <property type="entry name" value="eubact_ribD"/>
    <property type="match status" value="1"/>
</dbReference>
<feature type="domain" description="CMP/dCMP-type deaminase" evidence="16">
    <location>
        <begin position="1"/>
        <end position="125"/>
    </location>
</feature>
<comment type="catalytic activity">
    <reaction evidence="12">
        <text>2,5-diamino-6-hydroxy-4-(5-phosphoribosylamino)-pyrimidine + H2O + H(+) = 5-amino-6-(5-phospho-D-ribosylamino)uracil + NH4(+)</text>
        <dbReference type="Rhea" id="RHEA:21868"/>
        <dbReference type="ChEBI" id="CHEBI:15377"/>
        <dbReference type="ChEBI" id="CHEBI:15378"/>
        <dbReference type="ChEBI" id="CHEBI:28938"/>
        <dbReference type="ChEBI" id="CHEBI:58453"/>
        <dbReference type="ChEBI" id="CHEBI:58614"/>
        <dbReference type="EC" id="3.5.4.26"/>
    </reaction>
</comment>
<name>A0A7X5J7Z7_9HYPH</name>
<feature type="binding site" evidence="14">
    <location>
        <position position="202"/>
    </location>
    <ligand>
        <name>NADP(+)</name>
        <dbReference type="ChEBI" id="CHEBI:58349"/>
    </ligand>
</feature>
<dbReference type="InterPro" id="IPR016193">
    <property type="entry name" value="Cytidine_deaminase-like"/>
</dbReference>
<dbReference type="SUPFAM" id="SSF53927">
    <property type="entry name" value="Cytidine deaminase-like"/>
    <property type="match status" value="1"/>
</dbReference>
<dbReference type="AlphaFoldDB" id="A0A7X5J7Z7"/>
<accession>A0A7X5J7Z7</accession>
<keyword evidence="18" id="KW-1185">Reference proteome</keyword>
<dbReference type="Gene3D" id="3.40.430.10">
    <property type="entry name" value="Dihydrofolate Reductase, subunit A"/>
    <property type="match status" value="1"/>
</dbReference>
<feature type="binding site" evidence="14">
    <location>
        <position position="209"/>
    </location>
    <ligand>
        <name>substrate</name>
    </ligand>
</feature>
<dbReference type="PROSITE" id="PS00903">
    <property type="entry name" value="CYT_DCMP_DEAMINASES_1"/>
    <property type="match status" value="1"/>
</dbReference>
<comment type="pathway">
    <text evidence="3 12">Cofactor biosynthesis; riboflavin biosynthesis; 5-amino-6-(D-ribitylamino)uracil from GTP: step 3/4.</text>
</comment>
<keyword evidence="8 12" id="KW-0862">Zinc</keyword>
<dbReference type="Proteomes" id="UP000586722">
    <property type="component" value="Unassembled WGS sequence"/>
</dbReference>
<evidence type="ECO:0000259" key="16">
    <source>
        <dbReference type="PROSITE" id="PS51747"/>
    </source>
</evidence>
<keyword evidence="9 12" id="KW-0521">NADP</keyword>
<comment type="caution">
    <text evidence="17">The sequence shown here is derived from an EMBL/GenBank/DDBJ whole genome shotgun (WGS) entry which is preliminary data.</text>
</comment>
<evidence type="ECO:0000256" key="10">
    <source>
        <dbReference type="ARBA" id="ARBA00023002"/>
    </source>
</evidence>
<dbReference type="SUPFAM" id="SSF53597">
    <property type="entry name" value="Dihydrofolate reductase-like"/>
    <property type="match status" value="1"/>
</dbReference>
<evidence type="ECO:0000256" key="5">
    <source>
        <dbReference type="ARBA" id="ARBA00007417"/>
    </source>
</evidence>
<keyword evidence="6 12" id="KW-0686">Riboflavin biosynthesis</keyword>
<feature type="binding site" evidence="14">
    <location>
        <position position="156"/>
    </location>
    <ligand>
        <name>NADP(+)</name>
        <dbReference type="ChEBI" id="CHEBI:58349"/>
    </ligand>
</feature>
<feature type="binding site" evidence="14">
    <location>
        <position position="198"/>
    </location>
    <ligand>
        <name>NADP(+)</name>
        <dbReference type="ChEBI" id="CHEBI:58349"/>
    </ligand>
</feature>
<evidence type="ECO:0000256" key="14">
    <source>
        <dbReference type="PIRSR" id="PIRSR006769-2"/>
    </source>
</evidence>
<proteinExistence type="inferred from homology"/>
<dbReference type="GO" id="GO:0009231">
    <property type="term" value="P:riboflavin biosynthetic process"/>
    <property type="evidence" value="ECO:0007669"/>
    <property type="project" value="UniProtKB-UniPathway"/>
</dbReference>
<comment type="similarity">
    <text evidence="5 12">In the C-terminal section; belongs to the HTP reductase family.</text>
</comment>
<dbReference type="PIRSF" id="PIRSF006769">
    <property type="entry name" value="RibD"/>
    <property type="match status" value="1"/>
</dbReference>
<keyword evidence="11" id="KW-0511">Multifunctional enzyme</keyword>
<dbReference type="Gene3D" id="3.40.140.10">
    <property type="entry name" value="Cytidine Deaminase, domain 2"/>
    <property type="match status" value="1"/>
</dbReference>
<comment type="pathway">
    <text evidence="2 12">Cofactor biosynthesis; riboflavin biosynthesis; 5-amino-6-(D-ribitylamino)uracil from GTP: step 2/4.</text>
</comment>
<keyword evidence="10 12" id="KW-0560">Oxidoreductase</keyword>
<dbReference type="PANTHER" id="PTHR38011">
    <property type="entry name" value="DIHYDROFOLATE REDUCTASE FAMILY PROTEIN (AFU_ORTHOLOGUE AFUA_8G06820)"/>
    <property type="match status" value="1"/>
</dbReference>
<dbReference type="InterPro" id="IPR004794">
    <property type="entry name" value="Eubact_RibD"/>
</dbReference>
<dbReference type="InterPro" id="IPR024072">
    <property type="entry name" value="DHFR-like_dom_sf"/>
</dbReference>
<dbReference type="GO" id="GO:0008703">
    <property type="term" value="F:5-amino-6-(5-phosphoribosylamino)uracil reductase activity"/>
    <property type="evidence" value="ECO:0007669"/>
    <property type="project" value="UniProtKB-EC"/>
</dbReference>
<feature type="active site" description="Proton donor" evidence="13">
    <location>
        <position position="54"/>
    </location>
</feature>
<keyword evidence="12 17" id="KW-0378">Hydrolase</keyword>
<dbReference type="EC" id="1.1.1.193" evidence="12"/>
<evidence type="ECO:0000256" key="2">
    <source>
        <dbReference type="ARBA" id="ARBA00004882"/>
    </source>
</evidence>
<feature type="binding site" evidence="14">
    <location>
        <begin position="299"/>
        <end position="305"/>
    </location>
    <ligand>
        <name>NADP(+)</name>
        <dbReference type="ChEBI" id="CHEBI:58349"/>
    </ligand>
</feature>
<feature type="binding site" evidence="15">
    <location>
        <position position="86"/>
    </location>
    <ligand>
        <name>Zn(2+)</name>
        <dbReference type="ChEBI" id="CHEBI:29105"/>
        <note>catalytic</note>
    </ligand>
</feature>
<dbReference type="EC" id="3.5.4.26" evidence="12"/>
<dbReference type="PANTHER" id="PTHR38011:SF7">
    <property type="entry name" value="2,5-DIAMINO-6-RIBOSYLAMINO-4(3H)-PYRIMIDINONE 5'-PHOSPHATE REDUCTASE"/>
    <property type="match status" value="1"/>
</dbReference>
<comment type="similarity">
    <text evidence="4 12">In the N-terminal section; belongs to the cytidine and deoxycytidylate deaminase family.</text>
</comment>
<dbReference type="UniPathway" id="UPA00275">
    <property type="reaction ID" value="UER00401"/>
</dbReference>
<feature type="binding site" evidence="14">
    <location>
        <position position="297"/>
    </location>
    <ligand>
        <name>substrate</name>
    </ligand>
</feature>
<dbReference type="CDD" id="cd01284">
    <property type="entry name" value="Riboflavin_deaminase-reductase"/>
    <property type="match status" value="1"/>
</dbReference>
<evidence type="ECO:0000256" key="13">
    <source>
        <dbReference type="PIRSR" id="PIRSR006769-1"/>
    </source>
</evidence>
<keyword evidence="7 12" id="KW-0479">Metal-binding</keyword>
<dbReference type="GO" id="GO:0008270">
    <property type="term" value="F:zinc ion binding"/>
    <property type="evidence" value="ECO:0007669"/>
    <property type="project" value="InterPro"/>
</dbReference>
<evidence type="ECO:0000256" key="15">
    <source>
        <dbReference type="PIRSR" id="PIRSR006769-3"/>
    </source>
</evidence>
<protein>
    <recommendedName>
        <fullName evidence="12">Riboflavin biosynthesis protein RibD</fullName>
    </recommendedName>
    <domain>
        <recommendedName>
            <fullName evidence="12">Diaminohydroxyphosphoribosylaminopyrimidine deaminase</fullName>
            <shortName evidence="12">DRAP deaminase</shortName>
            <ecNumber evidence="12">3.5.4.26</ecNumber>
        </recommendedName>
        <alternativeName>
            <fullName evidence="12">Riboflavin-specific deaminase</fullName>
        </alternativeName>
    </domain>
    <domain>
        <recommendedName>
            <fullName evidence="12">5-amino-6-(5-phosphoribosylamino)uracil reductase</fullName>
            <ecNumber evidence="12">1.1.1.193</ecNumber>
        </recommendedName>
        <alternativeName>
            <fullName evidence="12">HTP reductase</fullName>
        </alternativeName>
    </domain>
</protein>
<comment type="function">
    <text evidence="1 12">Converts 2,5-diamino-6-(ribosylamino)-4(3h)-pyrimidinone 5'-phosphate into 5-amino-6-(ribosylamino)-2,4(1h,3h)-pyrimidinedione 5'-phosphate.</text>
</comment>
<sequence length="367" mass="38126">MQAAIALATRGLGRVWPNPSVGALIVAGEGEGEDAGRRIVGRGVTARPGGPHAEVSALRSAGEAARGATAYVTLEPCSHYGRTPPCSLALVEAGIRRVVIGCLDPNPRVAGRGLSMLREAGVEVLAGVEEEAARWLHAGHNMRVTAMRPLVMLKLAVSADGGIGRPGDGQVAITGPEARALVHGLRARYDAILVGIGTVLADDPELTCRLPGMGSRSPVRVVLDRQARLPLTSRLVRGAADVPVWVIAGHDADPERVEALTGAGVLVIRVPPCERGIDPLVAVTALANRGITRLMVEGGAQVAASFLDAGLIDEAFLFTGQPSLGPGAILPFAGRPLAALTESPIYRLAGTSRHGADRLMRLARKEI</sequence>
<dbReference type="InterPro" id="IPR016192">
    <property type="entry name" value="APOBEC/CMP_deaminase_Zn-bd"/>
</dbReference>
<feature type="binding site" evidence="15">
    <location>
        <position position="77"/>
    </location>
    <ligand>
        <name>Zn(2+)</name>
        <dbReference type="ChEBI" id="CHEBI:29105"/>
        <note>catalytic</note>
    </ligand>
</feature>
<evidence type="ECO:0000313" key="17">
    <source>
        <dbReference type="EMBL" id="NBN78179.1"/>
    </source>
</evidence>
<feature type="binding site" evidence="14">
    <location>
        <position position="206"/>
    </location>
    <ligand>
        <name>substrate</name>
    </ligand>
</feature>
<evidence type="ECO:0000313" key="18">
    <source>
        <dbReference type="Proteomes" id="UP000586722"/>
    </source>
</evidence>
<feature type="binding site" evidence="14">
    <location>
        <position position="186"/>
    </location>
    <ligand>
        <name>substrate</name>
    </ligand>
</feature>
<feature type="binding site" evidence="15">
    <location>
        <position position="52"/>
    </location>
    <ligand>
        <name>Zn(2+)</name>
        <dbReference type="ChEBI" id="CHEBI:29105"/>
        <note>catalytic</note>
    </ligand>
</feature>
<organism evidence="17 18">
    <name type="scientific">Pannonibacter tanglangensis</name>
    <dbReference type="NCBI Taxonomy" id="2750084"/>
    <lineage>
        <taxon>Bacteria</taxon>
        <taxon>Pseudomonadati</taxon>
        <taxon>Pseudomonadota</taxon>
        <taxon>Alphaproteobacteria</taxon>
        <taxon>Hyphomicrobiales</taxon>
        <taxon>Stappiaceae</taxon>
        <taxon>Pannonibacter</taxon>
    </lineage>
</organism>
<evidence type="ECO:0000256" key="8">
    <source>
        <dbReference type="ARBA" id="ARBA00022833"/>
    </source>
</evidence>
<evidence type="ECO:0000256" key="3">
    <source>
        <dbReference type="ARBA" id="ARBA00004910"/>
    </source>
</evidence>
<evidence type="ECO:0000256" key="12">
    <source>
        <dbReference type="PIRNR" id="PIRNR006769"/>
    </source>
</evidence>
<evidence type="ECO:0000256" key="4">
    <source>
        <dbReference type="ARBA" id="ARBA00005259"/>
    </source>
</evidence>
<comment type="cofactor">
    <cofactor evidence="12 15">
        <name>Zn(2+)</name>
        <dbReference type="ChEBI" id="CHEBI:29105"/>
    </cofactor>
    <text evidence="12 15">Binds 1 zinc ion.</text>
</comment>
<evidence type="ECO:0000256" key="11">
    <source>
        <dbReference type="ARBA" id="ARBA00023268"/>
    </source>
</evidence>